<dbReference type="InterPro" id="IPR052976">
    <property type="entry name" value="Scoloptoxin-like"/>
</dbReference>
<evidence type="ECO:0000313" key="2">
    <source>
        <dbReference type="EMBL" id="KAL0276358.1"/>
    </source>
</evidence>
<dbReference type="PANTHER" id="PTHR22933">
    <property type="entry name" value="FI18007P1-RELATED"/>
    <property type="match status" value="1"/>
</dbReference>
<reference evidence="2" key="1">
    <citation type="journal article" date="2024" name="Gigascience">
        <title>Chromosome-level genome of the poultry shaft louse Menopon gallinae provides insight into the host-switching and adaptive evolution of parasitic lice.</title>
        <authorList>
            <person name="Xu Y."/>
            <person name="Ma L."/>
            <person name="Liu S."/>
            <person name="Liang Y."/>
            <person name="Liu Q."/>
            <person name="He Z."/>
            <person name="Tian L."/>
            <person name="Duan Y."/>
            <person name="Cai W."/>
            <person name="Li H."/>
            <person name="Song F."/>
        </authorList>
    </citation>
    <scope>NUCLEOTIDE SEQUENCE</scope>
    <source>
        <strain evidence="2">Cailab_2023a</strain>
    </source>
</reference>
<comment type="caution">
    <text evidence="2">The sequence shown here is derived from an EMBL/GenBank/DDBJ whole genome shotgun (WGS) entry which is preliminary data.</text>
</comment>
<dbReference type="PANTHER" id="PTHR22933:SF43">
    <property type="entry name" value="LP10131P"/>
    <property type="match status" value="1"/>
</dbReference>
<dbReference type="PROSITE" id="PS50940">
    <property type="entry name" value="CHIT_BIND_II"/>
    <property type="match status" value="1"/>
</dbReference>
<proteinExistence type="predicted"/>
<sequence>MYSSPPSTGFKCPKGIGEQPRMMADAQTRCQVFYICTGDGPAAAMLCPNGTMFNENVRVCDWWYNVDC</sequence>
<dbReference type="Gene3D" id="2.170.140.10">
    <property type="entry name" value="Chitin binding domain"/>
    <property type="match status" value="1"/>
</dbReference>
<organism evidence="2">
    <name type="scientific">Menopon gallinae</name>
    <name type="common">poultry shaft louse</name>
    <dbReference type="NCBI Taxonomy" id="328185"/>
    <lineage>
        <taxon>Eukaryota</taxon>
        <taxon>Metazoa</taxon>
        <taxon>Ecdysozoa</taxon>
        <taxon>Arthropoda</taxon>
        <taxon>Hexapoda</taxon>
        <taxon>Insecta</taxon>
        <taxon>Pterygota</taxon>
        <taxon>Neoptera</taxon>
        <taxon>Paraneoptera</taxon>
        <taxon>Psocodea</taxon>
        <taxon>Troctomorpha</taxon>
        <taxon>Phthiraptera</taxon>
        <taxon>Amblycera</taxon>
        <taxon>Menoponidae</taxon>
        <taxon>Menopon</taxon>
    </lineage>
</organism>
<name>A0AAW2I3H6_9NEOP</name>
<protein>
    <recommendedName>
        <fullName evidence="1">Chitin-binding type-2 domain-containing protein</fullName>
    </recommendedName>
</protein>
<dbReference type="AlphaFoldDB" id="A0AAW2I3H6"/>
<gene>
    <name evidence="2" type="ORF">PYX00_003948</name>
</gene>
<dbReference type="GO" id="GO:0005576">
    <property type="term" value="C:extracellular region"/>
    <property type="evidence" value="ECO:0007669"/>
    <property type="project" value="InterPro"/>
</dbReference>
<dbReference type="InterPro" id="IPR002557">
    <property type="entry name" value="Chitin-bd_dom"/>
</dbReference>
<dbReference type="Pfam" id="PF01607">
    <property type="entry name" value="CBM_14"/>
    <property type="match status" value="1"/>
</dbReference>
<dbReference type="InterPro" id="IPR036508">
    <property type="entry name" value="Chitin-bd_dom_sf"/>
</dbReference>
<dbReference type="EMBL" id="JARGDH010000002">
    <property type="protein sequence ID" value="KAL0276358.1"/>
    <property type="molecule type" value="Genomic_DNA"/>
</dbReference>
<feature type="domain" description="Chitin-binding type-2" evidence="1">
    <location>
        <begin position="9"/>
        <end position="68"/>
    </location>
</feature>
<dbReference type="SUPFAM" id="SSF57625">
    <property type="entry name" value="Invertebrate chitin-binding proteins"/>
    <property type="match status" value="1"/>
</dbReference>
<dbReference type="SMART" id="SM00494">
    <property type="entry name" value="ChtBD2"/>
    <property type="match status" value="1"/>
</dbReference>
<accession>A0AAW2I3H6</accession>
<evidence type="ECO:0000259" key="1">
    <source>
        <dbReference type="PROSITE" id="PS50940"/>
    </source>
</evidence>
<dbReference type="GO" id="GO:0008061">
    <property type="term" value="F:chitin binding"/>
    <property type="evidence" value="ECO:0007669"/>
    <property type="project" value="InterPro"/>
</dbReference>